<reference evidence="1 2" key="1">
    <citation type="journal article" date="2018" name="PLoS Genet.">
        <title>Population sequencing reveals clonal diversity and ancestral inbreeding in the grapevine cultivar Chardonnay.</title>
        <authorList>
            <person name="Roach M.J."/>
            <person name="Johnson D.L."/>
            <person name="Bohlmann J."/>
            <person name="van Vuuren H.J."/>
            <person name="Jones S.J."/>
            <person name="Pretorius I.S."/>
            <person name="Schmidt S.A."/>
            <person name="Borneman A.R."/>
        </authorList>
    </citation>
    <scope>NUCLEOTIDE SEQUENCE [LARGE SCALE GENOMIC DNA]</scope>
    <source>
        <strain evidence="2">cv. Chardonnay</strain>
        <tissue evidence="1">Leaf</tissue>
    </source>
</reference>
<comment type="caution">
    <text evidence="1">The sequence shown here is derived from an EMBL/GenBank/DDBJ whole genome shotgun (WGS) entry which is preliminary data.</text>
</comment>
<dbReference type="Proteomes" id="UP000288805">
    <property type="component" value="Unassembled WGS sequence"/>
</dbReference>
<name>A0A438ELH3_VITVI</name>
<evidence type="ECO:0000313" key="1">
    <source>
        <dbReference type="EMBL" id="RVW48584.1"/>
    </source>
</evidence>
<gene>
    <name evidence="1" type="ORF">CK203_089922</name>
</gene>
<evidence type="ECO:0000313" key="2">
    <source>
        <dbReference type="Proteomes" id="UP000288805"/>
    </source>
</evidence>
<dbReference type="PANTHER" id="PTHR33710:SF64">
    <property type="entry name" value="ENDONUCLEASE_EXONUCLEASE_PHOSPHATASE DOMAIN-CONTAINING PROTEIN"/>
    <property type="match status" value="1"/>
</dbReference>
<proteinExistence type="predicted"/>
<dbReference type="PANTHER" id="PTHR33710">
    <property type="entry name" value="BNAC02G09200D PROTEIN"/>
    <property type="match status" value="1"/>
</dbReference>
<dbReference type="EMBL" id="QGNW01001249">
    <property type="protein sequence ID" value="RVW48584.1"/>
    <property type="molecule type" value="Genomic_DNA"/>
</dbReference>
<accession>A0A438ELH3</accession>
<dbReference type="SUPFAM" id="SSF56219">
    <property type="entry name" value="DNase I-like"/>
    <property type="match status" value="1"/>
</dbReference>
<dbReference type="AlphaFoldDB" id="A0A438ELH3"/>
<protein>
    <submittedName>
        <fullName evidence="1">Uncharacterized protein</fullName>
    </submittedName>
</protein>
<dbReference type="InterPro" id="IPR036691">
    <property type="entry name" value="Endo/exonu/phosph_ase_sf"/>
</dbReference>
<sequence length="178" mass="20728">MSMTRESLGKDINNLEGLDLHRRGDFNVTLSQWERSNQGRLTGAMRRFAQVVEELELLDLPGSRLPRPTSDHFPILLKGGGIRRGPSLFRFENMWLKVDRFKELLRGWWQEAGGRGRASFRLATKMKVLKDKIKGWNRDVFGRLEVNKKLALQQVEFWDGVESERSLTEGEMELKKRN</sequence>
<organism evidence="1 2">
    <name type="scientific">Vitis vinifera</name>
    <name type="common">Grape</name>
    <dbReference type="NCBI Taxonomy" id="29760"/>
    <lineage>
        <taxon>Eukaryota</taxon>
        <taxon>Viridiplantae</taxon>
        <taxon>Streptophyta</taxon>
        <taxon>Embryophyta</taxon>
        <taxon>Tracheophyta</taxon>
        <taxon>Spermatophyta</taxon>
        <taxon>Magnoliopsida</taxon>
        <taxon>eudicotyledons</taxon>
        <taxon>Gunneridae</taxon>
        <taxon>Pentapetalae</taxon>
        <taxon>rosids</taxon>
        <taxon>Vitales</taxon>
        <taxon>Vitaceae</taxon>
        <taxon>Viteae</taxon>
        <taxon>Vitis</taxon>
    </lineage>
</organism>